<evidence type="ECO:0000256" key="1">
    <source>
        <dbReference type="SAM" id="Phobius"/>
    </source>
</evidence>
<sequence>MYQTKQSHFHQRRIPRTLTTVKTHVSTILHRRFPAIMRGTLGLVFLWFGALKVADVSPVSDLVADTLAFVPLPASFVVPALGVFEIAASLALITGRWVRPFLPALLLHLIGTFLVLALHPSVAFKDGNPLLLTMEGEFVVKNLVLIAGTLMVAATLPPRGEAAHPSDGPPVPAAPR</sequence>
<dbReference type="AlphaFoldDB" id="A0A9W6I6R8"/>
<reference evidence="2" key="2">
    <citation type="submission" date="2023-01" db="EMBL/GenBank/DDBJ databases">
        <authorList>
            <person name="Sun Q."/>
            <person name="Evtushenko L."/>
        </authorList>
    </citation>
    <scope>NUCLEOTIDE SEQUENCE</scope>
    <source>
        <strain evidence="2">VKM Ac-2007</strain>
    </source>
</reference>
<dbReference type="Proteomes" id="UP001143474">
    <property type="component" value="Unassembled WGS sequence"/>
</dbReference>
<keyword evidence="1" id="KW-0472">Membrane</keyword>
<feature type="transmembrane region" description="Helical" evidence="1">
    <location>
        <begin position="74"/>
        <end position="93"/>
    </location>
</feature>
<feature type="transmembrane region" description="Helical" evidence="1">
    <location>
        <begin position="100"/>
        <end position="118"/>
    </location>
</feature>
<evidence type="ECO:0008006" key="4">
    <source>
        <dbReference type="Google" id="ProtNLM"/>
    </source>
</evidence>
<organism evidence="2 3">
    <name type="scientific">Streptosporangium carneum</name>
    <dbReference type="NCBI Taxonomy" id="47481"/>
    <lineage>
        <taxon>Bacteria</taxon>
        <taxon>Bacillati</taxon>
        <taxon>Actinomycetota</taxon>
        <taxon>Actinomycetes</taxon>
        <taxon>Streptosporangiales</taxon>
        <taxon>Streptosporangiaceae</taxon>
        <taxon>Streptosporangium</taxon>
    </lineage>
</organism>
<reference evidence="2" key="1">
    <citation type="journal article" date="2014" name="Int. J. Syst. Evol. Microbiol.">
        <title>Complete genome sequence of Corynebacterium casei LMG S-19264T (=DSM 44701T), isolated from a smear-ripened cheese.</title>
        <authorList>
            <consortium name="US DOE Joint Genome Institute (JGI-PGF)"/>
            <person name="Walter F."/>
            <person name="Albersmeier A."/>
            <person name="Kalinowski J."/>
            <person name="Ruckert C."/>
        </authorList>
    </citation>
    <scope>NUCLEOTIDE SEQUENCE</scope>
    <source>
        <strain evidence="2">VKM Ac-2007</strain>
    </source>
</reference>
<evidence type="ECO:0000313" key="2">
    <source>
        <dbReference type="EMBL" id="GLK12727.1"/>
    </source>
</evidence>
<accession>A0A9W6I6R8</accession>
<keyword evidence="1" id="KW-1133">Transmembrane helix</keyword>
<protein>
    <recommendedName>
        <fullName evidence="4">DoxX family protein</fullName>
    </recommendedName>
</protein>
<feature type="transmembrane region" description="Helical" evidence="1">
    <location>
        <begin position="35"/>
        <end position="54"/>
    </location>
</feature>
<keyword evidence="3" id="KW-1185">Reference proteome</keyword>
<evidence type="ECO:0000313" key="3">
    <source>
        <dbReference type="Proteomes" id="UP001143474"/>
    </source>
</evidence>
<name>A0A9W6I6R8_9ACTN</name>
<comment type="caution">
    <text evidence="2">The sequence shown here is derived from an EMBL/GenBank/DDBJ whole genome shotgun (WGS) entry which is preliminary data.</text>
</comment>
<proteinExistence type="predicted"/>
<dbReference type="EMBL" id="BSEV01000018">
    <property type="protein sequence ID" value="GLK12727.1"/>
    <property type="molecule type" value="Genomic_DNA"/>
</dbReference>
<gene>
    <name evidence="2" type="ORF">GCM10017600_61370</name>
</gene>
<keyword evidence="1" id="KW-0812">Transmembrane</keyword>